<keyword evidence="5" id="KW-0732">Signal</keyword>
<dbReference type="Proteomes" id="UP000076449">
    <property type="component" value="Chromosome I"/>
</dbReference>
<dbReference type="EMBL" id="CM002798">
    <property type="protein sequence ID" value="KZN90464.1"/>
    <property type="molecule type" value="Genomic_DNA"/>
</dbReference>
<evidence type="ECO:0000256" key="3">
    <source>
        <dbReference type="ARBA" id="ARBA00022525"/>
    </source>
</evidence>
<dbReference type="Pfam" id="PF01097">
    <property type="entry name" value="Defensin_2"/>
    <property type="match status" value="1"/>
</dbReference>
<name>A0A169X5N0_PENCH</name>
<dbReference type="PANTHER" id="PTHR13645">
    <property type="entry name" value="DEFENSIN"/>
    <property type="match status" value="1"/>
</dbReference>
<dbReference type="InterPro" id="IPR036574">
    <property type="entry name" value="Scorpion_toxin-like_sf"/>
</dbReference>
<gene>
    <name evidence="7" type="ORF">EN45_005810</name>
</gene>
<dbReference type="Gene3D" id="3.30.30.10">
    <property type="entry name" value="Knottin, scorpion toxin-like"/>
    <property type="match status" value="1"/>
</dbReference>
<dbReference type="GO" id="GO:0006952">
    <property type="term" value="P:defense response"/>
    <property type="evidence" value="ECO:0007669"/>
    <property type="project" value="InterPro"/>
</dbReference>
<organism evidence="7">
    <name type="scientific">Penicillium chrysogenum</name>
    <name type="common">Penicillium notatum</name>
    <dbReference type="NCBI Taxonomy" id="5076"/>
    <lineage>
        <taxon>Eukaryota</taxon>
        <taxon>Fungi</taxon>
        <taxon>Dikarya</taxon>
        <taxon>Ascomycota</taxon>
        <taxon>Pezizomycotina</taxon>
        <taxon>Eurotiomycetes</taxon>
        <taxon>Eurotiomycetidae</taxon>
        <taxon>Eurotiales</taxon>
        <taxon>Aspergillaceae</taxon>
        <taxon>Penicillium</taxon>
        <taxon>Penicillium chrysogenum species complex</taxon>
    </lineage>
</organism>
<proteinExistence type="inferred from homology"/>
<keyword evidence="3" id="KW-0964">Secreted</keyword>
<sequence length="71" mass="7314">MQFSTVFLGAVALFGSIAFASPSGEIHARLSCQVGDYFGGGDAACSASCIAQEQGYHGGHCNDESVCVCNY</sequence>
<evidence type="ECO:0000313" key="7">
    <source>
        <dbReference type="EMBL" id="KZN90464.1"/>
    </source>
</evidence>
<evidence type="ECO:0000256" key="4">
    <source>
        <dbReference type="ARBA" id="ARBA00023157"/>
    </source>
</evidence>
<evidence type="ECO:0000256" key="5">
    <source>
        <dbReference type="SAM" id="SignalP"/>
    </source>
</evidence>
<dbReference type="AlphaFoldDB" id="A0A169X5N0"/>
<dbReference type="PANTHER" id="PTHR13645:SF0">
    <property type="entry name" value="DEFENSIN"/>
    <property type="match status" value="1"/>
</dbReference>
<evidence type="ECO:0000259" key="6">
    <source>
        <dbReference type="PROSITE" id="PS51378"/>
    </source>
</evidence>
<comment type="subcellular location">
    <subcellularLocation>
        <location evidence="1">Secreted</location>
    </subcellularLocation>
</comment>
<dbReference type="GO" id="GO:0005576">
    <property type="term" value="C:extracellular region"/>
    <property type="evidence" value="ECO:0007669"/>
    <property type="project" value="UniProtKB-SubCell"/>
</dbReference>
<dbReference type="PROSITE" id="PS51378">
    <property type="entry name" value="INVERT_DEFENSINS"/>
    <property type="match status" value="1"/>
</dbReference>
<dbReference type="InterPro" id="IPR001542">
    <property type="entry name" value="Defensin_invertebrate/fungal"/>
</dbReference>
<feature type="chain" id="PRO_5007902829" description="Invertebrate defensins family profile domain-containing protein" evidence="5">
    <location>
        <begin position="21"/>
        <end position="71"/>
    </location>
</feature>
<dbReference type="GO" id="GO:0034599">
    <property type="term" value="P:cellular response to oxidative stress"/>
    <property type="evidence" value="ECO:0007669"/>
    <property type="project" value="TreeGrafter"/>
</dbReference>
<dbReference type="OMA" id="GGHCNDE"/>
<feature type="domain" description="Invertebrate defensins family profile" evidence="6">
    <location>
        <begin position="29"/>
        <end position="71"/>
    </location>
</feature>
<dbReference type="SUPFAM" id="SSF57095">
    <property type="entry name" value="Scorpion toxin-like"/>
    <property type="match status" value="1"/>
</dbReference>
<reference evidence="7" key="1">
    <citation type="journal article" date="2014" name="Genome Announc.">
        <title>Complete sequencing and chromosome-scale genome assembly of the industrial progenitor strain P2niaD18 from the penicillin producer Penicillium chrysogenum.</title>
        <authorList>
            <person name="Specht T."/>
            <person name="Dahlmann T.A."/>
            <person name="Zadra I."/>
            <person name="Kurnsteiner H."/>
            <person name="Kuck U."/>
        </authorList>
    </citation>
    <scope>NUCLEOTIDE SEQUENCE [LARGE SCALE GENOMIC DNA]</scope>
    <source>
        <strain evidence="7">P2niaD18</strain>
    </source>
</reference>
<protein>
    <recommendedName>
        <fullName evidence="6">Invertebrate defensins family profile domain-containing protein</fullName>
    </recommendedName>
</protein>
<comment type="similarity">
    <text evidence="2">Belongs to the invertebrate defensin family.</text>
</comment>
<evidence type="ECO:0000256" key="1">
    <source>
        <dbReference type="ARBA" id="ARBA00004613"/>
    </source>
</evidence>
<accession>A0A169X5N0</accession>
<feature type="signal peptide" evidence="5">
    <location>
        <begin position="1"/>
        <end position="20"/>
    </location>
</feature>
<evidence type="ECO:0000256" key="2">
    <source>
        <dbReference type="ARBA" id="ARBA00007085"/>
    </source>
</evidence>
<keyword evidence="4" id="KW-1015">Disulfide bond</keyword>